<dbReference type="InterPro" id="IPR036390">
    <property type="entry name" value="WH_DNA-bd_sf"/>
</dbReference>
<organism evidence="7 8">
    <name type="scientific">Variibacter gotjawalensis</name>
    <dbReference type="NCBI Taxonomy" id="1333996"/>
    <lineage>
        <taxon>Bacteria</taxon>
        <taxon>Pseudomonadati</taxon>
        <taxon>Pseudomonadota</taxon>
        <taxon>Alphaproteobacteria</taxon>
        <taxon>Hyphomicrobiales</taxon>
        <taxon>Nitrobacteraceae</taxon>
        <taxon>Variibacter</taxon>
    </lineage>
</organism>
<keyword evidence="5" id="KW-0804">Transcription</keyword>
<dbReference type="KEGG" id="vgo:GJW-30_1_04100"/>
<dbReference type="InterPro" id="IPR000847">
    <property type="entry name" value="LysR_HTH_N"/>
</dbReference>
<dbReference type="GO" id="GO:0003677">
    <property type="term" value="F:DNA binding"/>
    <property type="evidence" value="ECO:0007669"/>
    <property type="project" value="UniProtKB-KW"/>
</dbReference>
<dbReference type="Pfam" id="PF00126">
    <property type="entry name" value="HTH_1"/>
    <property type="match status" value="1"/>
</dbReference>
<dbReference type="Proteomes" id="UP000236884">
    <property type="component" value="Chromosome"/>
</dbReference>
<keyword evidence="3" id="KW-0805">Transcription regulation</keyword>
<dbReference type="FunFam" id="1.10.10.10:FF:000001">
    <property type="entry name" value="LysR family transcriptional regulator"/>
    <property type="match status" value="1"/>
</dbReference>
<evidence type="ECO:0000259" key="6">
    <source>
        <dbReference type="PROSITE" id="PS50931"/>
    </source>
</evidence>
<comment type="function">
    <text evidence="1">NodD regulates the expression of the nodABCFE genes which encode other nodulation proteins. NodD is also a negative regulator of its own expression. Binds flavonoids as inducers.</text>
</comment>
<evidence type="ECO:0000313" key="8">
    <source>
        <dbReference type="Proteomes" id="UP000236884"/>
    </source>
</evidence>
<dbReference type="AlphaFoldDB" id="A0A0S3Q021"/>
<reference evidence="7 8" key="1">
    <citation type="submission" date="2015-08" db="EMBL/GenBank/DDBJ databases">
        <title>Investigation of the bacterial diversity of lava forest soil.</title>
        <authorList>
            <person name="Lee J.S."/>
        </authorList>
    </citation>
    <scope>NUCLEOTIDE SEQUENCE [LARGE SCALE GENOMIC DNA]</scope>
    <source>
        <strain evidence="7 8">GJW-30</strain>
    </source>
</reference>
<dbReference type="GO" id="GO:0003700">
    <property type="term" value="F:DNA-binding transcription factor activity"/>
    <property type="evidence" value="ECO:0007669"/>
    <property type="project" value="InterPro"/>
</dbReference>
<comment type="similarity">
    <text evidence="2">Belongs to the LysR transcriptional regulatory family.</text>
</comment>
<protein>
    <submittedName>
        <fullName evidence="7">Hca operon transcriptional activator</fullName>
    </submittedName>
</protein>
<dbReference type="SUPFAM" id="SSF53850">
    <property type="entry name" value="Periplasmic binding protein-like II"/>
    <property type="match status" value="1"/>
</dbReference>
<dbReference type="InterPro" id="IPR037410">
    <property type="entry name" value="BudR_PBP2"/>
</dbReference>
<name>A0A0S3Q021_9BRAD</name>
<evidence type="ECO:0000256" key="3">
    <source>
        <dbReference type="ARBA" id="ARBA00023015"/>
    </source>
</evidence>
<evidence type="ECO:0000313" key="7">
    <source>
        <dbReference type="EMBL" id="BAT61543.1"/>
    </source>
</evidence>
<dbReference type="EMBL" id="AP014946">
    <property type="protein sequence ID" value="BAT61543.1"/>
    <property type="molecule type" value="Genomic_DNA"/>
</dbReference>
<evidence type="ECO:0000256" key="1">
    <source>
        <dbReference type="ARBA" id="ARBA00003502"/>
    </source>
</evidence>
<proteinExistence type="inferred from homology"/>
<evidence type="ECO:0000256" key="2">
    <source>
        <dbReference type="ARBA" id="ARBA00009437"/>
    </source>
</evidence>
<gene>
    <name evidence="7" type="primary">hcaR_3</name>
    <name evidence="7" type="ORF">GJW-30_1_04100</name>
</gene>
<feature type="domain" description="HTH lysR-type" evidence="6">
    <location>
        <begin position="1"/>
        <end position="58"/>
    </location>
</feature>
<dbReference type="Gene3D" id="1.10.10.10">
    <property type="entry name" value="Winged helix-like DNA-binding domain superfamily/Winged helix DNA-binding domain"/>
    <property type="match status" value="1"/>
</dbReference>
<dbReference type="PANTHER" id="PTHR30346">
    <property type="entry name" value="TRANSCRIPTIONAL DUAL REGULATOR HCAR-RELATED"/>
    <property type="match status" value="1"/>
</dbReference>
<dbReference type="InterPro" id="IPR005119">
    <property type="entry name" value="LysR_subst-bd"/>
</dbReference>
<dbReference type="Gene3D" id="3.40.190.10">
    <property type="entry name" value="Periplasmic binding protein-like II"/>
    <property type="match status" value="2"/>
</dbReference>
<dbReference type="PROSITE" id="PS50931">
    <property type="entry name" value="HTH_LYSR"/>
    <property type="match status" value="1"/>
</dbReference>
<sequence>MELRHLRYFIAVAEEGHITRAAERLGMQQPPLSQQIKAIEQELDVQLFRRKARGVELTEAGARFLDDARATLAQLDRAVESTRRTARGELGRICVGVTSTSSFHPLVARTMRAFSEACPMVTLTLEESLSNELLAGLRSERMDVAFIRTAPADAKDLAIEPLLDEPMVVALPSSHPLAKGAKETPIGLKRLAAENFILYGPPGTGMYDTIIAACHAAGFNPSVGNLGASTQQGPRIGSTLSLIAAGLGITFVPSSLQRMNIEGVAYRRVKGATPTARLSLATRRGDVSPTLQRSNVGYDVENNRWLRNAIVSVERDGSVNVWHEGSHCNERERTRSLSCRCPSSVVVTGNGVRIASALRQVERRDVLCLSGGLSCRQALTSAPPAFEPKPRLSQQIRFLDFAVRLVRFGHQASSLRNTFFTAG</sequence>
<evidence type="ECO:0000256" key="4">
    <source>
        <dbReference type="ARBA" id="ARBA00023125"/>
    </source>
</evidence>
<accession>A0A0S3Q021</accession>
<evidence type="ECO:0000256" key="5">
    <source>
        <dbReference type="ARBA" id="ARBA00023163"/>
    </source>
</evidence>
<keyword evidence="4" id="KW-0238">DNA-binding</keyword>
<dbReference type="GO" id="GO:0032993">
    <property type="term" value="C:protein-DNA complex"/>
    <property type="evidence" value="ECO:0007669"/>
    <property type="project" value="TreeGrafter"/>
</dbReference>
<dbReference type="RefSeq" id="WP_197703745.1">
    <property type="nucleotide sequence ID" value="NZ_AP014946.1"/>
</dbReference>
<dbReference type="SUPFAM" id="SSF46785">
    <property type="entry name" value="Winged helix' DNA-binding domain"/>
    <property type="match status" value="1"/>
</dbReference>
<dbReference type="CDD" id="cd08451">
    <property type="entry name" value="PBP2_BudR"/>
    <property type="match status" value="1"/>
</dbReference>
<dbReference type="PRINTS" id="PR00039">
    <property type="entry name" value="HTHLYSR"/>
</dbReference>
<dbReference type="PANTHER" id="PTHR30346:SF30">
    <property type="entry name" value="SMALL NEUTRAL PROTEASE REGULATORY PROTEIN"/>
    <property type="match status" value="1"/>
</dbReference>
<dbReference type="Pfam" id="PF03466">
    <property type="entry name" value="LysR_substrate"/>
    <property type="match status" value="1"/>
</dbReference>
<dbReference type="InterPro" id="IPR036388">
    <property type="entry name" value="WH-like_DNA-bd_sf"/>
</dbReference>
<keyword evidence="8" id="KW-1185">Reference proteome</keyword>